<protein>
    <submittedName>
        <fullName evidence="1">Uncharacterized protein</fullName>
    </submittedName>
</protein>
<evidence type="ECO:0000313" key="1">
    <source>
        <dbReference type="EMBL" id="TYH79499.1"/>
    </source>
</evidence>
<dbReference type="EMBL" id="CM017625">
    <property type="protein sequence ID" value="TYH79499.1"/>
    <property type="molecule type" value="Genomic_DNA"/>
</dbReference>
<organism evidence="1 2">
    <name type="scientific">Gossypium tomentosum</name>
    <name type="common">Hawaiian cotton</name>
    <name type="synonym">Gossypium sandvicense</name>
    <dbReference type="NCBI Taxonomy" id="34277"/>
    <lineage>
        <taxon>Eukaryota</taxon>
        <taxon>Viridiplantae</taxon>
        <taxon>Streptophyta</taxon>
        <taxon>Embryophyta</taxon>
        <taxon>Tracheophyta</taxon>
        <taxon>Spermatophyta</taxon>
        <taxon>Magnoliopsida</taxon>
        <taxon>eudicotyledons</taxon>
        <taxon>Gunneridae</taxon>
        <taxon>Pentapetalae</taxon>
        <taxon>rosids</taxon>
        <taxon>malvids</taxon>
        <taxon>Malvales</taxon>
        <taxon>Malvaceae</taxon>
        <taxon>Malvoideae</taxon>
        <taxon>Gossypium</taxon>
    </lineage>
</organism>
<name>A0A5D2LJH3_GOSTO</name>
<keyword evidence="2" id="KW-1185">Reference proteome</keyword>
<accession>A0A5D2LJH3</accession>
<dbReference type="Proteomes" id="UP000322667">
    <property type="component" value="Chromosome D03"/>
</dbReference>
<reference evidence="1 2" key="1">
    <citation type="submission" date="2019-07" db="EMBL/GenBank/DDBJ databases">
        <title>WGS assembly of Gossypium tomentosum.</title>
        <authorList>
            <person name="Chen Z.J."/>
            <person name="Sreedasyam A."/>
            <person name="Ando A."/>
            <person name="Song Q."/>
            <person name="De L."/>
            <person name="Hulse-Kemp A."/>
            <person name="Ding M."/>
            <person name="Ye W."/>
            <person name="Kirkbride R."/>
            <person name="Jenkins J."/>
            <person name="Plott C."/>
            <person name="Lovell J."/>
            <person name="Lin Y.-M."/>
            <person name="Vaughn R."/>
            <person name="Liu B."/>
            <person name="Li W."/>
            <person name="Simpson S."/>
            <person name="Scheffler B."/>
            <person name="Saski C."/>
            <person name="Grover C."/>
            <person name="Hu G."/>
            <person name="Conover J."/>
            <person name="Carlson J."/>
            <person name="Shu S."/>
            <person name="Boston L."/>
            <person name="Williams M."/>
            <person name="Peterson D."/>
            <person name="Mcgee K."/>
            <person name="Jones D."/>
            <person name="Wendel J."/>
            <person name="Stelly D."/>
            <person name="Grimwood J."/>
            <person name="Schmutz J."/>
        </authorList>
    </citation>
    <scope>NUCLEOTIDE SEQUENCE [LARGE SCALE GENOMIC DNA]</scope>
    <source>
        <strain evidence="1">7179.01</strain>
    </source>
</reference>
<proteinExistence type="predicted"/>
<evidence type="ECO:0000313" key="2">
    <source>
        <dbReference type="Proteomes" id="UP000322667"/>
    </source>
</evidence>
<dbReference type="AlphaFoldDB" id="A0A5D2LJH3"/>
<sequence length="118" mass="13597">MTDWVHFGDHNMKFFHNKALIRWNSNKISVLKIGDNYCYANESLHDEAVRFFSSLFSLDDLSCVAFPLCGHFSYVDCSTMDSLTLIVNVEEVRSVLFSMGPLKAPSLDAFHFLFYQIQ</sequence>
<gene>
    <name evidence="1" type="ORF">ES332_D03G069100v1</name>
</gene>